<evidence type="ECO:0000256" key="1">
    <source>
        <dbReference type="ARBA" id="ARBA00004173"/>
    </source>
</evidence>
<dbReference type="SUPFAM" id="SSF53335">
    <property type="entry name" value="S-adenosyl-L-methionine-dependent methyltransferases"/>
    <property type="match status" value="1"/>
</dbReference>
<protein>
    <submittedName>
        <fullName evidence="9">F1N19.17</fullName>
    </submittedName>
</protein>
<reference key="2">
    <citation type="journal article" date="2000" name="Nature">
        <title>Sequence and analysis of chromosome 1 of the plant Arabidopsis thaliana.</title>
        <authorList>
            <person name="Theologis A."/>
            <person name="Ecker J.R."/>
            <person name="Palm C.J."/>
            <person name="Federspiel N.A."/>
            <person name="Kaul S."/>
            <person name="White O."/>
            <person name="Alonso J."/>
            <person name="Altafi H."/>
            <person name="Araujo R."/>
            <person name="Bowman C.L."/>
            <person name="Brooks S.Y."/>
            <person name="Buehler E."/>
            <person name="Chan A."/>
            <person name="Chao Q."/>
            <person name="Chen H."/>
            <person name="Cheuk R.F."/>
            <person name="Chin C.W."/>
            <person name="Chung M.K."/>
            <person name="Conn L."/>
            <person name="Conway A.B."/>
            <person name="Conway A.R."/>
            <person name="Creasy T.H."/>
            <person name="Dewar K."/>
            <person name="Dunn P."/>
            <person name="Etgu P."/>
            <person name="Feldblyum T.V."/>
            <person name="Feng J."/>
            <person name="Fong B."/>
            <person name="Fujii C.Y."/>
            <person name="Gill J.E."/>
            <person name="Goldsmith A.D."/>
            <person name="Haas B."/>
            <person name="Hansen N.F."/>
            <person name="Hughes B."/>
            <person name="Huizar L."/>
            <person name="Hunter J.L."/>
            <person name="Jenkins J."/>
            <person name="Johnson-Hopson C."/>
            <person name="Khan S."/>
            <person name="Khaykin E."/>
            <person name="Kim C.J."/>
            <person name="Koo H.L."/>
            <person name="Kremenetskaia I."/>
            <person name="Kurtz D.B."/>
            <person name="Kwan A."/>
            <person name="Lam B."/>
            <person name="Langin-Hooper S."/>
            <person name="Lee A."/>
            <person name="Lee J.M."/>
            <person name="Lenz C.A."/>
            <person name="Li J.H."/>
            <person name="Li Y."/>
            <person name="Lin X."/>
            <person name="Liu S.X."/>
            <person name="Liu Z.A."/>
            <person name="Luros J.S."/>
            <person name="Maiti R."/>
            <person name="Marziali A."/>
            <person name="Militscher J."/>
            <person name="Miranda M."/>
            <person name="Nguyen M."/>
            <person name="Nierman W.C."/>
            <person name="Osborne B.I."/>
            <person name="Pai G."/>
            <person name="Peterson J."/>
            <person name="Pham P.K."/>
            <person name="Rizzo M."/>
            <person name="Rooney T."/>
            <person name="Rowley D."/>
            <person name="Sakano H."/>
            <person name="Salzberg S.L."/>
            <person name="Schwartz J.R."/>
            <person name="Shinn P."/>
            <person name="Southwick A.M."/>
            <person name="Sun H."/>
            <person name="Tallon L.J."/>
            <person name="Tambunga G."/>
            <person name="Toriumi M.J."/>
            <person name="Town C.D."/>
            <person name="Utterback T."/>
            <person name="Van Aken S."/>
            <person name="Vaysberg M."/>
            <person name="Vysotskaia V.S."/>
            <person name="Walker M."/>
            <person name="Wu D."/>
            <person name="Yu G."/>
            <person name="Fraser C.M."/>
            <person name="Venter J.C."/>
            <person name="Davis R.W."/>
        </authorList>
    </citation>
    <scope>NUCLEOTIDE SEQUENCE [LARGE SCALE GENOMIC DNA]</scope>
    <source>
        <strain>cv. Columbia</strain>
    </source>
</reference>
<dbReference type="GO" id="GO:0051536">
    <property type="term" value="F:iron-sulfur cluster binding"/>
    <property type="evidence" value="ECO:0007669"/>
    <property type="project" value="UniProtKB-KW"/>
</dbReference>
<evidence type="ECO:0000313" key="9">
    <source>
        <dbReference type="EMBL" id="AAF19677.1"/>
    </source>
</evidence>
<evidence type="ECO:0000256" key="5">
    <source>
        <dbReference type="ARBA" id="ARBA00023014"/>
    </source>
</evidence>
<comment type="function">
    <text evidence="7">Mitochondrial ribosome (mitoribosome) assembly factor. Binds at the interface of the head and body domains of the mitochondrial small ribosomal subunit (mt-SSU), occluding the mRNA channel and preventing compaction of the head domain towards the body. Probable inactive methyltransferase: retains the characteristic folding and ability to bind S-adenosyl-L-methionine, but it probably lost its methyltransferase activity.</text>
</comment>
<evidence type="ECO:0000256" key="6">
    <source>
        <dbReference type="ARBA" id="ARBA00023128"/>
    </source>
</evidence>
<keyword evidence="5" id="KW-0411">Iron-sulfur</keyword>
<organism evidence="9">
    <name type="scientific">Arabidopsis thaliana</name>
    <name type="common">Mouse-ear cress</name>
    <dbReference type="NCBI Taxonomy" id="3702"/>
    <lineage>
        <taxon>Eukaryota</taxon>
        <taxon>Viridiplantae</taxon>
        <taxon>Streptophyta</taxon>
        <taxon>Embryophyta</taxon>
        <taxon>Tracheophyta</taxon>
        <taxon>Spermatophyta</taxon>
        <taxon>Magnoliopsida</taxon>
        <taxon>eudicotyledons</taxon>
        <taxon>Gunneridae</taxon>
        <taxon>Pentapetalae</taxon>
        <taxon>rosids</taxon>
        <taxon>malvids</taxon>
        <taxon>Brassicales</taxon>
        <taxon>Brassicaceae</taxon>
        <taxon>Camelineae</taxon>
        <taxon>Arabidopsis</taxon>
    </lineage>
</organism>
<dbReference type="InterPro" id="IPR052571">
    <property type="entry name" value="Mt_RNA_Methyltransferase"/>
</dbReference>
<evidence type="ECO:0000256" key="8">
    <source>
        <dbReference type="SAM" id="MobiDB-lite"/>
    </source>
</evidence>
<dbReference type="PIR" id="D96669">
    <property type="entry name" value="D96669"/>
</dbReference>
<dbReference type="InterPro" id="IPR029063">
    <property type="entry name" value="SAM-dependent_MTases_sf"/>
</dbReference>
<name>Q9SGV5_ARATH</name>
<dbReference type="GO" id="GO:0006412">
    <property type="term" value="P:translation"/>
    <property type="evidence" value="ECO:0007669"/>
    <property type="project" value="InterPro"/>
</dbReference>
<dbReference type="Gene3D" id="3.40.50.150">
    <property type="entry name" value="Vaccinia Virus protein VP39"/>
    <property type="match status" value="1"/>
</dbReference>
<reference evidence="9" key="4">
    <citation type="submission" date="2000-10" db="EMBL/GenBank/DDBJ databases">
        <authorList>
            <person name="Chao Q."/>
            <person name="Brooks S."/>
            <person name="Buehler E."/>
            <person name="Johnson-Hopson C."/>
            <person name="Khan S."/>
            <person name="Kim C."/>
            <person name="Shinn P."/>
            <person name="Altafi H."/>
            <person name="Bei B."/>
            <person name="Chin C."/>
            <person name="Chiou J."/>
            <person name="Choi E."/>
            <person name="Conn L."/>
            <person name="Conway A."/>
            <person name="Gonzalez A."/>
            <person name="Hansen N."/>
            <person name="Howing B."/>
            <person name="Koo T."/>
            <person name="Lam B."/>
            <person name="Lee J."/>
            <person name="Lenz C."/>
            <person name="Li J."/>
            <person name="Liu A."/>
            <person name="Liu J."/>
            <person name="Liu S."/>
            <person name="Mukharsky N."/>
            <person name="Nguyen M."/>
            <person name="Palm C."/>
            <person name="Pham P."/>
            <person name="Sakano H."/>
            <person name="Schwartz J."/>
            <person name="Southwick A."/>
            <person name="Thaveri A."/>
            <person name="Toriumi M."/>
            <person name="Vaysberg M."/>
            <person name="Yu G."/>
            <person name="Davis R."/>
            <person name="Federspiel N."/>
            <person name="Theologis A."/>
            <person name="Ecker J."/>
        </authorList>
    </citation>
    <scope>NUCLEOTIDE SEQUENCE</scope>
</reference>
<evidence type="ECO:0000256" key="7">
    <source>
        <dbReference type="ARBA" id="ARBA00045681"/>
    </source>
</evidence>
<dbReference type="Pfam" id="PF09243">
    <property type="entry name" value="Rsm22"/>
    <property type="match status" value="2"/>
</dbReference>
<keyword evidence="2" id="KW-0479">Metal-binding</keyword>
<dbReference type="GO" id="GO:0005739">
    <property type="term" value="C:mitochondrion"/>
    <property type="evidence" value="ECO:0007669"/>
    <property type="project" value="UniProtKB-SubCell"/>
</dbReference>
<comment type="subcellular location">
    <subcellularLocation>
        <location evidence="1">Mitochondrion</location>
    </subcellularLocation>
</comment>
<proteinExistence type="predicted"/>
<evidence type="ECO:0000256" key="3">
    <source>
        <dbReference type="ARBA" id="ARBA00022946"/>
    </source>
</evidence>
<dbReference type="InterPro" id="IPR015324">
    <property type="entry name" value="Ribosomal_Rsm22-like"/>
</dbReference>
<reference evidence="9" key="3">
    <citation type="submission" date="2000-06" db="EMBL/GenBank/DDBJ databases">
        <authorList>
            <person name="Cheuk R."/>
            <person name="Shinn P."/>
            <person name="Brooks S."/>
            <person name="Buehler E."/>
            <person name="Chao Q."/>
            <person name="Johnson-Hopson C."/>
            <person name="Khan S."/>
            <person name="Kim C."/>
            <person name="Altafi H."/>
            <person name="Bei B."/>
            <person name="Chin C."/>
            <person name="Chiou J."/>
            <person name="Choi E."/>
            <person name="Conn L."/>
            <person name="Conway A."/>
            <person name="Gonzalez A."/>
            <person name="Hansen N."/>
            <person name="Howing B."/>
            <person name="Koo T."/>
            <person name="Lam B."/>
            <person name="Lee J."/>
            <person name="Lenz C."/>
            <person name="Li J."/>
            <person name="Liu A."/>
            <person name="Liu J."/>
            <person name="Liu S."/>
            <person name="Mukharsky N."/>
            <person name="Nguyen M."/>
            <person name="Palm C."/>
            <person name="Pham P."/>
            <person name="Sakano H."/>
            <person name="Schwartz J."/>
            <person name="Southwick A."/>
            <person name="Thaveri A."/>
            <person name="Toriumi M."/>
            <person name="Vaysberg M."/>
            <person name="Yu G."/>
            <person name="Davis R."/>
            <person name="Federspiel N."/>
            <person name="Theologis A."/>
            <person name="Ecker J."/>
        </authorList>
    </citation>
    <scope>NUCLEOTIDE SEQUENCE</scope>
</reference>
<keyword evidence="4" id="KW-0408">Iron</keyword>
<dbReference type="EMBL" id="AC009519">
    <property type="protein sequence ID" value="AAF19677.1"/>
    <property type="molecule type" value="Genomic_DNA"/>
</dbReference>
<dbReference type="AlphaFoldDB" id="Q9SGV5"/>
<feature type="region of interest" description="Disordered" evidence="8">
    <location>
        <begin position="530"/>
        <end position="555"/>
    </location>
</feature>
<feature type="compositionally biased region" description="Acidic residues" evidence="8">
    <location>
        <begin position="427"/>
        <end position="458"/>
    </location>
</feature>
<feature type="compositionally biased region" description="Basic and acidic residues" evidence="8">
    <location>
        <begin position="532"/>
        <end position="555"/>
    </location>
</feature>
<keyword evidence="6" id="KW-0496">Mitochondrion</keyword>
<dbReference type="GO" id="GO:0008168">
    <property type="term" value="F:methyltransferase activity"/>
    <property type="evidence" value="ECO:0007669"/>
    <property type="project" value="InterPro"/>
</dbReference>
<reference evidence="9" key="1">
    <citation type="submission" date="1999-10" db="EMBL/GenBank/DDBJ databases">
        <title>Genomic sequence for Arabidopsis thaliana BAC F1N19 from chromosome I.</title>
        <authorList>
            <person name="Chao Q."/>
            <person name="Brooks S."/>
            <person name="Buehler E."/>
            <person name="Johnson-Hopson C."/>
            <person name="Khan S."/>
            <person name="Kim C."/>
            <person name="Shinn P."/>
            <person name="Tambunga G."/>
            <person name="Altafi H."/>
            <person name="Bei Q."/>
            <person name="Chin C."/>
            <person name="Chiou J."/>
            <person name="Choi E."/>
            <person name="Conn L."/>
            <person name="Conway A."/>
            <person name="Gonzales A."/>
            <person name="Hansen N."/>
            <person name="Howng B."/>
            <person name="Koo T."/>
            <person name="Lam B."/>
            <person name="Lee J."/>
            <person name="Lenz C."/>
            <person name="Li J."/>
            <person name="Liu A."/>
            <person name="Liu K."/>
            <person name="Liu S."/>
            <person name="Mukharsky N."/>
            <person name="Nguyen M."/>
            <person name="Palm C."/>
            <person name="Pham P."/>
            <person name="Sakano H."/>
            <person name="Schwartz J."/>
            <person name="Southwick A."/>
            <person name="Thaveri A."/>
            <person name="Toriumi M."/>
            <person name="Vaysberg M."/>
            <person name="Yu G."/>
            <person name="Federspiel N.A."/>
            <person name="Theologis A."/>
            <person name="Ecker J.R."/>
        </authorList>
    </citation>
    <scope>NUCLEOTIDE SEQUENCE</scope>
</reference>
<dbReference type="ExpressionAtlas" id="Q9SGV5">
    <property type="expression patterns" value="baseline and differential"/>
</dbReference>
<dbReference type="GO" id="GO:0046872">
    <property type="term" value="F:metal ion binding"/>
    <property type="evidence" value="ECO:0007669"/>
    <property type="project" value="UniProtKB-KW"/>
</dbReference>
<dbReference type="PANTHER" id="PTHR13184:SF5">
    <property type="entry name" value="METHYLTRANSFERASE-LIKE PROTEIN 17, MITOCHONDRIAL"/>
    <property type="match status" value="1"/>
</dbReference>
<feature type="region of interest" description="Disordered" evidence="8">
    <location>
        <begin position="423"/>
        <end position="465"/>
    </location>
</feature>
<keyword evidence="3" id="KW-0809">Transit peptide</keyword>
<dbReference type="PANTHER" id="PTHR13184">
    <property type="entry name" value="37S RIBOSOMAL PROTEIN S22"/>
    <property type="match status" value="1"/>
</dbReference>
<evidence type="ECO:0000256" key="4">
    <source>
        <dbReference type="ARBA" id="ARBA00023004"/>
    </source>
</evidence>
<sequence length="555" mass="63444">MANAQKVFTVETLRSASKQCLRCLVVPVRLRRAIKKYLREEDDPHIRKKVRQLSESFQEIKDTNLQLPETTAKSLADSMNSLETKRWKIQTVYGDSGLQYRDGETAAYIASRMPAVFSVCYRVLIEIRRRVPGFTPTRVLDFGAGTGSGFWAVKEVWPKSVEKVNIVEPSQSMQRAGRNLIQGLKDLPLIHGYTSLLALNKEINKKSERKHDLVIAVGEIPSLKDRITVVRQLWDLTDDLLVLVEPGTPHGANIISQMRSHILWMEKRKLRKLEKKMKKDGKEVLDLKSGAHIVAPVSINILPEKLSSSCQTLGHELDSALCLLMIPNPKLYFCSVQRVSPYVGLRMRSFVLWLSGEVSAHETLLRIKLGLCLQFRELWPLDGMKLETLKERRANKKPEDLEIDYEDFIKSQVVEVPYIDPRAYDSDTMDENEEEQEDGGGTDEDEEDKIEEEIEEESERASVGGGWGRIIFPPFRKGKQVTLDMCVPTKEDGSEGAFERRVITKSKNPDLHLQAKKSFWGDLWPLTTQQENGKKKQVDAEWCRPDEDQKWSGWP</sequence>
<evidence type="ECO:0000256" key="2">
    <source>
        <dbReference type="ARBA" id="ARBA00022723"/>
    </source>
</evidence>
<accession>Q9SGV5</accession>